<feature type="domain" description="Aminoacyl-transfer RNA synthetases class-II family profile" evidence="4">
    <location>
        <begin position="17"/>
        <end position="361"/>
    </location>
</feature>
<keyword evidence="1" id="KW-0436">Ligase</keyword>
<dbReference type="InterPro" id="IPR006195">
    <property type="entry name" value="aa-tRNA-synth_II"/>
</dbReference>
<dbReference type="InterPro" id="IPR045864">
    <property type="entry name" value="aa-tRNA-synth_II/BPL/LPL"/>
</dbReference>
<evidence type="ECO:0000259" key="4">
    <source>
        <dbReference type="PROSITE" id="PS50862"/>
    </source>
</evidence>
<dbReference type="PANTHER" id="PTHR42918:SF6">
    <property type="entry name" value="ELONGATION FACTOR P--(R)-BETA-LYSINE LIGASE"/>
    <property type="match status" value="1"/>
</dbReference>
<dbReference type="SUPFAM" id="SSF55681">
    <property type="entry name" value="Class II aaRS and biotin synthetases"/>
    <property type="match status" value="1"/>
</dbReference>
<dbReference type="InterPro" id="IPR004364">
    <property type="entry name" value="Aa-tRNA-synt_II"/>
</dbReference>
<name>A0A1J4TM48_9BACT</name>
<dbReference type="PRINTS" id="PR00982">
    <property type="entry name" value="TRNASYNTHLYS"/>
</dbReference>
<evidence type="ECO:0000313" key="5">
    <source>
        <dbReference type="EMBL" id="OIO12890.1"/>
    </source>
</evidence>
<dbReference type="InterPro" id="IPR004525">
    <property type="entry name" value="EpmA"/>
</dbReference>
<dbReference type="GO" id="GO:0004824">
    <property type="term" value="F:lysine-tRNA ligase activity"/>
    <property type="evidence" value="ECO:0007669"/>
    <property type="project" value="InterPro"/>
</dbReference>
<comment type="caution">
    <text evidence="5">The sequence shown here is derived from an EMBL/GenBank/DDBJ whole genome shotgun (WGS) entry which is preliminary data.</text>
</comment>
<evidence type="ECO:0000256" key="1">
    <source>
        <dbReference type="ARBA" id="ARBA00022598"/>
    </source>
</evidence>
<sequence length="361" mass="42457">MKAWQRLIGNKKLWDKFFLREKIIQAIRFFFIKNKFHEVETPLLVPWVIPESYLDVFETHLKDRNKRNIRKMYLTTSPEAYIKKLLVAGIGNCFEITKSFRNSETGSNLHNPEFTILEWYRIDADYFKILRDCENLILHLNHIVRKNRGLSPSNYIQYQGKFIDLKPPWKKISVSEAMSKYAKISFADTIYKNKSKTADIFNNQKILKIAEKKGYNVKETDTWEALFNQIFLNEIEPCLATLEEPVVVYDYPLPVSALARRKPENPYLSERFELYIGGLELGDCYGELTDYNEQKRRFREEAEKIKLEKSIKINIDINFIEALKIGLPRCSGIAVGIDRLVMLFLDTNNISDTLIFSDMYK</sequence>
<evidence type="ECO:0000256" key="2">
    <source>
        <dbReference type="ARBA" id="ARBA00022741"/>
    </source>
</evidence>
<protein>
    <submittedName>
        <fullName evidence="5">EF-P lysine aminoacylase GenX</fullName>
    </submittedName>
</protein>
<dbReference type="PROSITE" id="PS50862">
    <property type="entry name" value="AA_TRNA_LIGASE_II"/>
    <property type="match status" value="1"/>
</dbReference>
<keyword evidence="3" id="KW-0067">ATP-binding</keyword>
<dbReference type="Pfam" id="PF00152">
    <property type="entry name" value="tRNA-synt_2"/>
    <property type="match status" value="1"/>
</dbReference>
<dbReference type="AlphaFoldDB" id="A0A1J4TM48"/>
<dbReference type="EMBL" id="MNUY01000076">
    <property type="protein sequence ID" value="OIO12890.1"/>
    <property type="molecule type" value="Genomic_DNA"/>
</dbReference>
<accession>A0A1J4TM48</accession>
<evidence type="ECO:0000256" key="3">
    <source>
        <dbReference type="ARBA" id="ARBA00022840"/>
    </source>
</evidence>
<dbReference type="Proteomes" id="UP000183120">
    <property type="component" value="Unassembled WGS sequence"/>
</dbReference>
<dbReference type="GO" id="GO:0000049">
    <property type="term" value="F:tRNA binding"/>
    <property type="evidence" value="ECO:0007669"/>
    <property type="project" value="TreeGrafter"/>
</dbReference>
<dbReference type="GO" id="GO:0005829">
    <property type="term" value="C:cytosol"/>
    <property type="evidence" value="ECO:0007669"/>
    <property type="project" value="TreeGrafter"/>
</dbReference>
<proteinExistence type="predicted"/>
<evidence type="ECO:0000313" key="6">
    <source>
        <dbReference type="Proteomes" id="UP000183120"/>
    </source>
</evidence>
<dbReference type="GO" id="GO:0005524">
    <property type="term" value="F:ATP binding"/>
    <property type="evidence" value="ECO:0007669"/>
    <property type="project" value="UniProtKB-KW"/>
</dbReference>
<dbReference type="InterPro" id="IPR018149">
    <property type="entry name" value="Lys-tRNA-synth_II_C"/>
</dbReference>
<dbReference type="Gene3D" id="3.30.930.10">
    <property type="entry name" value="Bira Bifunctional Protein, Domain 2"/>
    <property type="match status" value="1"/>
</dbReference>
<dbReference type="PANTHER" id="PTHR42918">
    <property type="entry name" value="LYSYL-TRNA SYNTHETASE"/>
    <property type="match status" value="1"/>
</dbReference>
<organism evidence="5 6">
    <name type="scientific">Candidatus Gottesmanbacteria bacterium CG1_02_37_22</name>
    <dbReference type="NCBI Taxonomy" id="1805209"/>
    <lineage>
        <taxon>Bacteria</taxon>
        <taxon>Candidatus Gottesmaniibacteriota</taxon>
    </lineage>
</organism>
<dbReference type="GO" id="GO:0006430">
    <property type="term" value="P:lysyl-tRNA aminoacylation"/>
    <property type="evidence" value="ECO:0007669"/>
    <property type="project" value="InterPro"/>
</dbReference>
<reference evidence="5 6" key="1">
    <citation type="journal article" date="2016" name="Environ. Microbiol.">
        <title>Genomic resolution of a cold subsurface aquifer community provides metabolic insights for novel microbes adapted to high CO concentrations.</title>
        <authorList>
            <person name="Probst A.J."/>
            <person name="Castelle C.J."/>
            <person name="Singh A."/>
            <person name="Brown C.T."/>
            <person name="Anantharaman K."/>
            <person name="Sharon I."/>
            <person name="Hug L.A."/>
            <person name="Burstein D."/>
            <person name="Emerson J.B."/>
            <person name="Thomas B.C."/>
            <person name="Banfield J.F."/>
        </authorList>
    </citation>
    <scope>NUCLEOTIDE SEQUENCE [LARGE SCALE GENOMIC DNA]</scope>
    <source>
        <strain evidence="5">CG1_02_37_22</strain>
    </source>
</reference>
<keyword evidence="2" id="KW-0547">Nucleotide-binding</keyword>
<dbReference type="STRING" id="1805209.AUJ73_04850"/>
<dbReference type="NCBIfam" id="TIGR00462">
    <property type="entry name" value="genX"/>
    <property type="match status" value="1"/>
</dbReference>
<gene>
    <name evidence="5" type="ORF">AUJ73_04850</name>
</gene>